<evidence type="ECO:0000313" key="2">
    <source>
        <dbReference type="Proteomes" id="UP000799764"/>
    </source>
</evidence>
<evidence type="ECO:0000313" key="1">
    <source>
        <dbReference type="EMBL" id="KAF2450196.1"/>
    </source>
</evidence>
<proteinExistence type="predicted"/>
<sequence length="188" mass="20701">MKWNEFRPSLQYINTAVADEDVDEFIRAKKFREKIYMVTGVMVASGASDVIYSMRERRIYAHAGVEGTFFSGAAAPFALGPEGEFKWGGVESTSFEEADDFVFAFRLRQIKVKKSGQITSKVKVDGALLGLEDGDKLLRQKAVEEGKISVLVEGLADEDTSGVDFRLEDVDAVDVEGQACLCIAPVED</sequence>
<comment type="caution">
    <text evidence="1">The sequence shown here is derived from an EMBL/GenBank/DDBJ whole genome shotgun (WGS) entry which is preliminary data.</text>
</comment>
<dbReference type="AlphaFoldDB" id="A0A9P4PTL4"/>
<protein>
    <submittedName>
        <fullName evidence="1">Uncharacterized protein</fullName>
    </submittedName>
</protein>
<gene>
    <name evidence="1" type="ORF">P171DRAFT_479303</name>
</gene>
<accession>A0A9P4PTL4</accession>
<dbReference type="EMBL" id="MU001493">
    <property type="protein sequence ID" value="KAF2450196.1"/>
    <property type="molecule type" value="Genomic_DNA"/>
</dbReference>
<name>A0A9P4PTL4_9PLEO</name>
<organism evidence="1 2">
    <name type="scientific">Karstenula rhodostoma CBS 690.94</name>
    <dbReference type="NCBI Taxonomy" id="1392251"/>
    <lineage>
        <taxon>Eukaryota</taxon>
        <taxon>Fungi</taxon>
        <taxon>Dikarya</taxon>
        <taxon>Ascomycota</taxon>
        <taxon>Pezizomycotina</taxon>
        <taxon>Dothideomycetes</taxon>
        <taxon>Pleosporomycetidae</taxon>
        <taxon>Pleosporales</taxon>
        <taxon>Massarineae</taxon>
        <taxon>Didymosphaeriaceae</taxon>
        <taxon>Karstenula</taxon>
    </lineage>
</organism>
<dbReference type="Proteomes" id="UP000799764">
    <property type="component" value="Unassembled WGS sequence"/>
</dbReference>
<dbReference type="OrthoDB" id="4500473at2759"/>
<keyword evidence="2" id="KW-1185">Reference proteome</keyword>
<reference evidence="1" key="1">
    <citation type="journal article" date="2020" name="Stud. Mycol.">
        <title>101 Dothideomycetes genomes: a test case for predicting lifestyles and emergence of pathogens.</title>
        <authorList>
            <person name="Haridas S."/>
            <person name="Albert R."/>
            <person name="Binder M."/>
            <person name="Bloem J."/>
            <person name="Labutti K."/>
            <person name="Salamov A."/>
            <person name="Andreopoulos B."/>
            <person name="Baker S."/>
            <person name="Barry K."/>
            <person name="Bills G."/>
            <person name="Bluhm B."/>
            <person name="Cannon C."/>
            <person name="Castanera R."/>
            <person name="Culley D."/>
            <person name="Daum C."/>
            <person name="Ezra D."/>
            <person name="Gonzalez J."/>
            <person name="Henrissat B."/>
            <person name="Kuo A."/>
            <person name="Liang C."/>
            <person name="Lipzen A."/>
            <person name="Lutzoni F."/>
            <person name="Magnuson J."/>
            <person name="Mondo S."/>
            <person name="Nolan M."/>
            <person name="Ohm R."/>
            <person name="Pangilinan J."/>
            <person name="Park H.-J."/>
            <person name="Ramirez L."/>
            <person name="Alfaro M."/>
            <person name="Sun H."/>
            <person name="Tritt A."/>
            <person name="Yoshinaga Y."/>
            <person name="Zwiers L.-H."/>
            <person name="Turgeon B."/>
            <person name="Goodwin S."/>
            <person name="Spatafora J."/>
            <person name="Crous P."/>
            <person name="Grigoriev I."/>
        </authorList>
    </citation>
    <scope>NUCLEOTIDE SEQUENCE</scope>
    <source>
        <strain evidence="1">CBS 690.94</strain>
    </source>
</reference>